<evidence type="ECO:0000256" key="2">
    <source>
        <dbReference type="ARBA" id="ARBA00012438"/>
    </source>
</evidence>
<proteinExistence type="predicted"/>
<evidence type="ECO:0000256" key="10">
    <source>
        <dbReference type="SAM" id="Phobius"/>
    </source>
</evidence>
<feature type="transmembrane region" description="Helical" evidence="10">
    <location>
        <begin position="185"/>
        <end position="203"/>
    </location>
</feature>
<evidence type="ECO:0000256" key="6">
    <source>
        <dbReference type="ARBA" id="ARBA00022777"/>
    </source>
</evidence>
<dbReference type="GO" id="GO:0016020">
    <property type="term" value="C:membrane"/>
    <property type="evidence" value="ECO:0007669"/>
    <property type="project" value="InterPro"/>
</dbReference>
<evidence type="ECO:0000256" key="8">
    <source>
        <dbReference type="ARBA" id="ARBA00023012"/>
    </source>
</evidence>
<dbReference type="CDD" id="cd16917">
    <property type="entry name" value="HATPase_UhpB-NarQ-NarX-like"/>
    <property type="match status" value="1"/>
</dbReference>
<keyword evidence="7" id="KW-0067">ATP-binding</keyword>
<feature type="compositionally biased region" description="Polar residues" evidence="9">
    <location>
        <begin position="489"/>
        <end position="498"/>
    </location>
</feature>
<feature type="region of interest" description="Disordered" evidence="9">
    <location>
        <begin position="489"/>
        <end position="533"/>
    </location>
</feature>
<sequence length="533" mass="56524">MRVTGLEKQVERVLRGTPGEGRARRALWTTGAGAWPVRALRGLGQDLWPTRPAPLPPSVWLRWLPHGLVCLAAIVATLANVDQFDTRYRLGVEFGLVCALAQGVALVVALWWPLHGWWLSLVTTGVAALGARSRLLMPESPAGFPDLAALSAGVYWPWGVPGLVVHALVLFLLALRVPARVSAQALALTALATWIVEGVIGGSRYVPSGPVAVAVFLGAVLLGAAMRGRREARSQLLEQTGITAEERARRTLLEERSRIARELHDVVAHHMSVISIQAQVAPHLVADPPEELKENLAGIRQNALEALAELRRVLGVLRSESPEDTDGPYGLGVATGTAPDAPQPTLDRLDGLLDNTRAAGLDVVKVVTGEPPTPPYPPGVQLSAYRIVQEALSNVLRHAPGAGVTVEIGHQREGVLVSVTNSRPSRPADPSPGAGHGLLGMRERAAMLGGHLVAHPNLHGGYVVSAFLPRDGVRVDVPEADETVLDGLTITTGPSESSLFRLELPGAPARNGQGDDDPRPPGPPHDATGDEKT</sequence>
<dbReference type="PANTHER" id="PTHR24421:SF10">
    <property type="entry name" value="NITRATE_NITRITE SENSOR PROTEIN NARQ"/>
    <property type="match status" value="1"/>
</dbReference>
<dbReference type="RefSeq" id="WP_187752750.1">
    <property type="nucleotide sequence ID" value="NZ_CP060828.1"/>
</dbReference>
<feature type="domain" description="Signal transduction histidine kinase subgroup 3 dimerisation and phosphoacceptor" evidence="12">
    <location>
        <begin position="255"/>
        <end position="320"/>
    </location>
</feature>
<gene>
    <name evidence="13" type="ORF">IAG44_18485</name>
</gene>
<evidence type="ECO:0000313" key="14">
    <source>
        <dbReference type="Proteomes" id="UP000516052"/>
    </source>
</evidence>
<evidence type="ECO:0000259" key="12">
    <source>
        <dbReference type="Pfam" id="PF07730"/>
    </source>
</evidence>
<reference evidence="13 14" key="1">
    <citation type="submission" date="2020-08" db="EMBL/GenBank/DDBJ databases">
        <title>A novel species.</title>
        <authorList>
            <person name="Gao J."/>
        </authorList>
    </citation>
    <scope>NUCLEOTIDE SEQUENCE [LARGE SCALE GENOMIC DNA]</scope>
    <source>
        <strain evidence="13 14">CRXT-G-22</strain>
    </source>
</reference>
<dbReference type="Pfam" id="PF02518">
    <property type="entry name" value="HATPase_c"/>
    <property type="match status" value="1"/>
</dbReference>
<dbReference type="EC" id="2.7.13.3" evidence="2"/>
<evidence type="ECO:0000256" key="5">
    <source>
        <dbReference type="ARBA" id="ARBA00022741"/>
    </source>
</evidence>
<evidence type="ECO:0000256" key="3">
    <source>
        <dbReference type="ARBA" id="ARBA00022553"/>
    </source>
</evidence>
<dbReference type="InterPro" id="IPR036890">
    <property type="entry name" value="HATPase_C_sf"/>
</dbReference>
<keyword evidence="10" id="KW-0472">Membrane</keyword>
<dbReference type="SMR" id="A0A7H0ISR6"/>
<dbReference type="PANTHER" id="PTHR24421">
    <property type="entry name" value="NITRATE/NITRITE SENSOR PROTEIN NARX-RELATED"/>
    <property type="match status" value="1"/>
</dbReference>
<name>A0A7H0ISR6_9ACTN</name>
<dbReference type="GO" id="GO:0000155">
    <property type="term" value="F:phosphorelay sensor kinase activity"/>
    <property type="evidence" value="ECO:0007669"/>
    <property type="project" value="InterPro"/>
</dbReference>
<dbReference type="KEGG" id="sroi:IAG44_18485"/>
<dbReference type="SUPFAM" id="SSF55874">
    <property type="entry name" value="ATPase domain of HSP90 chaperone/DNA topoisomerase II/histidine kinase"/>
    <property type="match status" value="1"/>
</dbReference>
<keyword evidence="14" id="KW-1185">Reference proteome</keyword>
<evidence type="ECO:0000256" key="9">
    <source>
        <dbReference type="SAM" id="MobiDB-lite"/>
    </source>
</evidence>
<dbReference type="GO" id="GO:0005524">
    <property type="term" value="F:ATP binding"/>
    <property type="evidence" value="ECO:0007669"/>
    <property type="project" value="UniProtKB-KW"/>
</dbReference>
<evidence type="ECO:0000313" key="13">
    <source>
        <dbReference type="EMBL" id="QNP75832.1"/>
    </source>
</evidence>
<feature type="transmembrane region" description="Helical" evidence="10">
    <location>
        <begin position="209"/>
        <end position="226"/>
    </location>
</feature>
<evidence type="ECO:0000256" key="7">
    <source>
        <dbReference type="ARBA" id="ARBA00022840"/>
    </source>
</evidence>
<keyword evidence="5" id="KW-0547">Nucleotide-binding</keyword>
<keyword evidence="6 13" id="KW-0418">Kinase</keyword>
<keyword evidence="4" id="KW-0808">Transferase</keyword>
<organism evidence="13 14">
    <name type="scientific">Streptomyces roseirectus</name>
    <dbReference type="NCBI Taxonomy" id="2768066"/>
    <lineage>
        <taxon>Bacteria</taxon>
        <taxon>Bacillati</taxon>
        <taxon>Actinomycetota</taxon>
        <taxon>Actinomycetes</taxon>
        <taxon>Kitasatosporales</taxon>
        <taxon>Streptomycetaceae</taxon>
        <taxon>Streptomyces</taxon>
    </lineage>
</organism>
<dbReference type="InterPro" id="IPR011712">
    <property type="entry name" value="Sig_transdc_His_kin_sub3_dim/P"/>
</dbReference>
<dbReference type="InterPro" id="IPR050482">
    <property type="entry name" value="Sensor_HK_TwoCompSys"/>
</dbReference>
<keyword evidence="8" id="KW-0902">Two-component regulatory system</keyword>
<keyword evidence="3" id="KW-0597">Phosphoprotein</keyword>
<dbReference type="GO" id="GO:0046983">
    <property type="term" value="F:protein dimerization activity"/>
    <property type="evidence" value="ECO:0007669"/>
    <property type="project" value="InterPro"/>
</dbReference>
<comment type="catalytic activity">
    <reaction evidence="1">
        <text>ATP + protein L-histidine = ADP + protein N-phospho-L-histidine.</text>
        <dbReference type="EC" id="2.7.13.3"/>
    </reaction>
</comment>
<dbReference type="Proteomes" id="UP000516052">
    <property type="component" value="Chromosome"/>
</dbReference>
<feature type="domain" description="Histidine kinase/HSP90-like ATPase" evidence="11">
    <location>
        <begin position="380"/>
        <end position="470"/>
    </location>
</feature>
<evidence type="ECO:0000256" key="1">
    <source>
        <dbReference type="ARBA" id="ARBA00000085"/>
    </source>
</evidence>
<feature type="transmembrane region" description="Helical" evidence="10">
    <location>
        <begin position="94"/>
        <end position="114"/>
    </location>
</feature>
<accession>A0A7H0ISR6</accession>
<dbReference type="AlphaFoldDB" id="A0A7H0ISR6"/>
<feature type="transmembrane region" description="Helical" evidence="10">
    <location>
        <begin position="63"/>
        <end position="82"/>
    </location>
</feature>
<dbReference type="Gene3D" id="3.30.565.10">
    <property type="entry name" value="Histidine kinase-like ATPase, C-terminal domain"/>
    <property type="match status" value="1"/>
</dbReference>
<dbReference type="Pfam" id="PF07730">
    <property type="entry name" value="HisKA_3"/>
    <property type="match status" value="1"/>
</dbReference>
<evidence type="ECO:0000256" key="4">
    <source>
        <dbReference type="ARBA" id="ARBA00022679"/>
    </source>
</evidence>
<dbReference type="Gene3D" id="1.20.5.1930">
    <property type="match status" value="1"/>
</dbReference>
<dbReference type="EMBL" id="CP060828">
    <property type="protein sequence ID" value="QNP75832.1"/>
    <property type="molecule type" value="Genomic_DNA"/>
</dbReference>
<keyword evidence="10" id="KW-0812">Transmembrane</keyword>
<protein>
    <recommendedName>
        <fullName evidence="2">histidine kinase</fullName>
        <ecNumber evidence="2">2.7.13.3</ecNumber>
    </recommendedName>
</protein>
<dbReference type="InterPro" id="IPR003594">
    <property type="entry name" value="HATPase_dom"/>
</dbReference>
<evidence type="ECO:0000259" key="11">
    <source>
        <dbReference type="Pfam" id="PF02518"/>
    </source>
</evidence>
<keyword evidence="10" id="KW-1133">Transmembrane helix</keyword>
<feature type="transmembrane region" description="Helical" evidence="10">
    <location>
        <begin position="155"/>
        <end position="173"/>
    </location>
</feature>